<comment type="caution">
    <text evidence="1">The sequence shown here is derived from an EMBL/GenBank/DDBJ whole genome shotgun (WGS) entry which is preliminary data.</text>
</comment>
<keyword evidence="2" id="KW-1185">Reference proteome</keyword>
<sequence length="41" mass="4880">MNIFPKLGFSTNIKSNKNLFLAYRIETNPIQPFKINLIYNY</sequence>
<dbReference type="EMBL" id="AQPN01000131">
    <property type="protein sequence ID" value="EOR93080.1"/>
    <property type="molecule type" value="Genomic_DNA"/>
</dbReference>
<reference evidence="1 2" key="1">
    <citation type="journal article" date="2013" name="Genome Announc.">
        <title>Draft Genome Sequence of Arcticibacter svalbardensis Strain MN12-7T, a Member of the Family Sphingobacteriaceae Isolated from an Arctic Soil Sample.</title>
        <authorList>
            <person name="Shivaji S."/>
            <person name="Ara S."/>
            <person name="Prasad S."/>
            <person name="Manasa B.P."/>
            <person name="Begum Z."/>
            <person name="Singh A."/>
            <person name="Kumar Pinnaka A."/>
        </authorList>
    </citation>
    <scope>NUCLEOTIDE SEQUENCE [LARGE SCALE GENOMIC DNA]</scope>
    <source>
        <strain evidence="1 2">MN12-7</strain>
    </source>
</reference>
<organism evidence="1 2">
    <name type="scientific">Arcticibacter svalbardensis MN12-7</name>
    <dbReference type="NCBI Taxonomy" id="1150600"/>
    <lineage>
        <taxon>Bacteria</taxon>
        <taxon>Pseudomonadati</taxon>
        <taxon>Bacteroidota</taxon>
        <taxon>Sphingobacteriia</taxon>
        <taxon>Sphingobacteriales</taxon>
        <taxon>Sphingobacteriaceae</taxon>
        <taxon>Arcticibacter</taxon>
    </lineage>
</organism>
<evidence type="ECO:0000313" key="1">
    <source>
        <dbReference type="EMBL" id="EOR93080.1"/>
    </source>
</evidence>
<evidence type="ECO:0000313" key="2">
    <source>
        <dbReference type="Proteomes" id="UP000014174"/>
    </source>
</evidence>
<gene>
    <name evidence="1" type="ORF">ADIARSV_3769</name>
</gene>
<dbReference type="STRING" id="1150600.ADIARSV_3769"/>
<dbReference type="Proteomes" id="UP000014174">
    <property type="component" value="Unassembled WGS sequence"/>
</dbReference>
<accession>R9GNH8</accession>
<dbReference type="AlphaFoldDB" id="R9GNH8"/>
<name>R9GNH8_9SPHI</name>
<protein>
    <submittedName>
        <fullName evidence="1">Uncharacterized protein</fullName>
    </submittedName>
</protein>
<proteinExistence type="predicted"/>